<sequence>MSTITPAPVNTSDLSAVELKELVNSRNKQLSSLEEGVEMSDSDGDRGHEEHDRPCTSSLVAIGVLFTLLVVLWITVLM</sequence>
<dbReference type="EMBL" id="BDIP01000452">
    <property type="protein sequence ID" value="GIQ81639.1"/>
    <property type="molecule type" value="Genomic_DNA"/>
</dbReference>
<proteinExistence type="predicted"/>
<evidence type="ECO:0000313" key="4">
    <source>
        <dbReference type="Proteomes" id="UP000265618"/>
    </source>
</evidence>
<accession>A0A9K3CQY0</accession>
<organism evidence="3 4">
    <name type="scientific">Kipferlia bialata</name>
    <dbReference type="NCBI Taxonomy" id="797122"/>
    <lineage>
        <taxon>Eukaryota</taxon>
        <taxon>Metamonada</taxon>
        <taxon>Carpediemonas-like organisms</taxon>
        <taxon>Kipferlia</taxon>
    </lineage>
</organism>
<comment type="caution">
    <text evidence="3">The sequence shown here is derived from an EMBL/GenBank/DDBJ whole genome shotgun (WGS) entry which is preliminary data.</text>
</comment>
<keyword evidence="2" id="KW-0472">Membrane</keyword>
<keyword evidence="2" id="KW-0812">Transmembrane</keyword>
<feature type="transmembrane region" description="Helical" evidence="2">
    <location>
        <begin position="59"/>
        <end position="77"/>
    </location>
</feature>
<keyword evidence="2" id="KW-1133">Transmembrane helix</keyword>
<gene>
    <name evidence="3" type="ORF">KIPB_002627</name>
</gene>
<protein>
    <submittedName>
        <fullName evidence="3">Uncharacterized protein</fullName>
    </submittedName>
</protein>
<dbReference type="AlphaFoldDB" id="A0A9K3CQY0"/>
<evidence type="ECO:0000256" key="2">
    <source>
        <dbReference type="SAM" id="Phobius"/>
    </source>
</evidence>
<evidence type="ECO:0000256" key="1">
    <source>
        <dbReference type="SAM" id="MobiDB-lite"/>
    </source>
</evidence>
<name>A0A9K3CQY0_9EUKA</name>
<feature type="region of interest" description="Disordered" evidence="1">
    <location>
        <begin position="27"/>
        <end position="53"/>
    </location>
</feature>
<evidence type="ECO:0000313" key="3">
    <source>
        <dbReference type="EMBL" id="GIQ81639.1"/>
    </source>
</evidence>
<keyword evidence="4" id="KW-1185">Reference proteome</keyword>
<reference evidence="3 4" key="1">
    <citation type="journal article" date="2018" name="PLoS ONE">
        <title>The draft genome of Kipferlia bialata reveals reductive genome evolution in fornicate parasites.</title>
        <authorList>
            <person name="Tanifuji G."/>
            <person name="Takabayashi S."/>
            <person name="Kume K."/>
            <person name="Takagi M."/>
            <person name="Nakayama T."/>
            <person name="Kamikawa R."/>
            <person name="Inagaki Y."/>
            <person name="Hashimoto T."/>
        </authorList>
    </citation>
    <scope>NUCLEOTIDE SEQUENCE [LARGE SCALE GENOMIC DNA]</scope>
    <source>
        <strain evidence="3">NY0173</strain>
    </source>
</reference>
<dbReference type="Proteomes" id="UP000265618">
    <property type="component" value="Unassembled WGS sequence"/>
</dbReference>
<feature type="compositionally biased region" description="Basic and acidic residues" evidence="1">
    <location>
        <begin position="43"/>
        <end position="53"/>
    </location>
</feature>